<reference evidence="5" key="2">
    <citation type="submission" date="2014-06" db="EMBL/GenBank/DDBJ databases">
        <authorList>
            <person name="Aslett M."/>
        </authorList>
    </citation>
    <scope>NUCLEOTIDE SEQUENCE</scope>
</reference>
<sequence length="399" mass="44914">MQALEDYKISPVTGCLLGQPTTPPPSLLPFRRLLEHSHELLNSGKLRESIEKLPTLDMAQLKSHEEKRLAHKILAFLAAQYVWQNGDRNPAEILPAVIAMPLIEVSIELGCQPLLGHIDLVLSNCFPEKTQLLQRQVFFTEFIPSDQPNWLPFIEVTADIELSFCDGAKIMMHIINSVQKNNTKTAVECLIKLGDVISIMRQQLLLLLKELDPKAFYCEMRPFLSGWSHGKISKGLVYEGVPDSVLTGAETGDLSGETIPKKRVYLGASAGQSISLQSFDAFLGIEHFKDVEKFFADLRKYMILEHRHFIEDLKQHVHLRDFVERSSSKELKTAYNSCVNELLLFRKDHLLIVEKFIIAPSKMYAAKVESLKSQGTGGTALDQFLESVIARTEAALIQC</sequence>
<evidence type="ECO:0000256" key="2">
    <source>
        <dbReference type="ARBA" id="ARBA00022723"/>
    </source>
</evidence>
<dbReference type="Proteomes" id="UP000492820">
    <property type="component" value="Unassembled WGS sequence"/>
</dbReference>
<evidence type="ECO:0000313" key="5">
    <source>
        <dbReference type="EMBL" id="CDS18125.1"/>
    </source>
</evidence>
<dbReference type="PANTHER" id="PTHR28657">
    <property type="entry name" value="INDOLEAMINE 2,3-DIOXYGENASE"/>
    <property type="match status" value="1"/>
</dbReference>
<dbReference type="InterPro" id="IPR000898">
    <property type="entry name" value="Indolamine_dOase"/>
</dbReference>
<dbReference type="OrthoDB" id="10262710at2759"/>
<name>A0A068WEE5_ECHGR</name>
<dbReference type="GO" id="GO:0005737">
    <property type="term" value="C:cytoplasm"/>
    <property type="evidence" value="ECO:0007669"/>
    <property type="project" value="TreeGrafter"/>
</dbReference>
<protein>
    <submittedName>
        <fullName evidence="5 7">Indoleamine 23 dioxygenase 2</fullName>
    </submittedName>
</protein>
<keyword evidence="5" id="KW-0560">Oxidoreductase</keyword>
<gene>
    <name evidence="5" type="ORF">EgrG_000587500</name>
</gene>
<dbReference type="Pfam" id="PF01231">
    <property type="entry name" value="IDO"/>
    <property type="match status" value="1"/>
</dbReference>
<keyword evidence="2 4" id="KW-0479">Metal-binding</keyword>
<keyword evidence="3 4" id="KW-0408">Iron</keyword>
<organism evidence="5">
    <name type="scientific">Echinococcus granulosus</name>
    <name type="common">Hydatid tapeworm</name>
    <dbReference type="NCBI Taxonomy" id="6210"/>
    <lineage>
        <taxon>Eukaryota</taxon>
        <taxon>Metazoa</taxon>
        <taxon>Spiralia</taxon>
        <taxon>Lophotrochozoa</taxon>
        <taxon>Platyhelminthes</taxon>
        <taxon>Cestoda</taxon>
        <taxon>Eucestoda</taxon>
        <taxon>Cyclophyllidea</taxon>
        <taxon>Taeniidae</taxon>
        <taxon>Echinococcus</taxon>
        <taxon>Echinococcus granulosus group</taxon>
    </lineage>
</organism>
<dbReference type="WBParaSite" id="EgrG_000587500">
    <property type="protein sequence ID" value="EgrG_000587500"/>
    <property type="gene ID" value="EgrG_000587500"/>
</dbReference>
<dbReference type="PANTHER" id="PTHR28657:SF5">
    <property type="entry name" value="INDOLEAMINE 2,3-DIOXYGENASE"/>
    <property type="match status" value="1"/>
</dbReference>
<accession>A0A068WEE5</accession>
<dbReference type="Gene3D" id="1.20.58.480">
    <property type="match status" value="1"/>
</dbReference>
<evidence type="ECO:0000313" key="6">
    <source>
        <dbReference type="Proteomes" id="UP000492820"/>
    </source>
</evidence>
<proteinExistence type="inferred from homology"/>
<comment type="similarity">
    <text evidence="1">Belongs to the indoleamine 2,3-dioxygenase family.</text>
</comment>
<dbReference type="AlphaFoldDB" id="A0A068WEE5"/>
<dbReference type="SUPFAM" id="SSF140959">
    <property type="entry name" value="Indolic compounds 2,3-dioxygenase-like"/>
    <property type="match status" value="1"/>
</dbReference>
<dbReference type="InterPro" id="IPR037217">
    <property type="entry name" value="Trp/Indoleamine_2_3_dOase-like"/>
</dbReference>
<reference evidence="7" key="3">
    <citation type="submission" date="2020-10" db="UniProtKB">
        <authorList>
            <consortium name="WormBaseParasite"/>
        </authorList>
    </citation>
    <scope>IDENTIFICATION</scope>
</reference>
<dbReference type="GO" id="GO:0004833">
    <property type="term" value="F:L-tryptophan 2,3-dioxygenase activity"/>
    <property type="evidence" value="ECO:0007669"/>
    <property type="project" value="TreeGrafter"/>
</dbReference>
<reference evidence="5 6" key="1">
    <citation type="journal article" date="2013" name="Nature">
        <title>The genomes of four tapeworm species reveal adaptations to parasitism.</title>
        <authorList>
            <person name="Tsai I.J."/>
            <person name="Zarowiecki M."/>
            <person name="Holroyd N."/>
            <person name="Garciarrubio A."/>
            <person name="Sanchez-Flores A."/>
            <person name="Brooks K.L."/>
            <person name="Tracey A."/>
            <person name="Bobes R.J."/>
            <person name="Fragoso G."/>
            <person name="Sciutto E."/>
            <person name="Aslett M."/>
            <person name="Beasley H."/>
            <person name="Bennett H.M."/>
            <person name="Cai J."/>
            <person name="Camicia F."/>
            <person name="Clark R."/>
            <person name="Cucher M."/>
            <person name="De Silva N."/>
            <person name="Day T.A."/>
            <person name="Deplazes P."/>
            <person name="Estrada K."/>
            <person name="Fernandez C."/>
            <person name="Holland P.W."/>
            <person name="Hou J."/>
            <person name="Hu S."/>
            <person name="Huckvale T."/>
            <person name="Hung S.S."/>
            <person name="Kamenetzky L."/>
            <person name="Keane J.A."/>
            <person name="Kiss F."/>
            <person name="Koziol U."/>
            <person name="Lambert O."/>
            <person name="Liu K."/>
            <person name="Luo X."/>
            <person name="Luo Y."/>
            <person name="Macchiaroli N."/>
            <person name="Nichol S."/>
            <person name="Paps J."/>
            <person name="Parkinson J."/>
            <person name="Pouchkina-Stantcheva N."/>
            <person name="Riddiford N."/>
            <person name="Rosenzvit M."/>
            <person name="Salinas G."/>
            <person name="Wasmuth J.D."/>
            <person name="Zamanian M."/>
            <person name="Zheng Y."/>
            <person name="Cai X."/>
            <person name="Soberon X."/>
            <person name="Olson P.D."/>
            <person name="Laclette J.P."/>
            <person name="Brehm K."/>
            <person name="Berriman M."/>
            <person name="Garciarrubio A."/>
            <person name="Bobes R.J."/>
            <person name="Fragoso G."/>
            <person name="Sanchez-Flores A."/>
            <person name="Estrada K."/>
            <person name="Cevallos M.A."/>
            <person name="Morett E."/>
            <person name="Gonzalez V."/>
            <person name="Portillo T."/>
            <person name="Ochoa-Leyva A."/>
            <person name="Jose M.V."/>
            <person name="Sciutto E."/>
            <person name="Landa A."/>
            <person name="Jimenez L."/>
            <person name="Valdes V."/>
            <person name="Carrero J.C."/>
            <person name="Larralde C."/>
            <person name="Morales-Montor J."/>
            <person name="Limon-Lason J."/>
            <person name="Soberon X."/>
            <person name="Laclette J.P."/>
        </authorList>
    </citation>
    <scope>NUCLEOTIDE SEQUENCE [LARGE SCALE GENOMIC DNA]</scope>
</reference>
<keyword evidence="5" id="KW-0223">Dioxygenase</keyword>
<evidence type="ECO:0000256" key="3">
    <source>
        <dbReference type="ARBA" id="ARBA00023004"/>
    </source>
</evidence>
<dbReference type="GO" id="GO:0020037">
    <property type="term" value="F:heme binding"/>
    <property type="evidence" value="ECO:0007669"/>
    <property type="project" value="InterPro"/>
</dbReference>
<dbReference type="GO" id="GO:0046872">
    <property type="term" value="F:metal ion binding"/>
    <property type="evidence" value="ECO:0007669"/>
    <property type="project" value="UniProtKB-KW"/>
</dbReference>
<evidence type="ECO:0000313" key="7">
    <source>
        <dbReference type="WBParaSite" id="EgrG_000587500"/>
    </source>
</evidence>
<keyword evidence="4" id="KW-0349">Heme</keyword>
<feature type="binding site" description="proximal binding residue" evidence="4">
    <location>
        <position position="349"/>
    </location>
    <ligand>
        <name>heme b</name>
        <dbReference type="ChEBI" id="CHEBI:60344"/>
    </ligand>
    <ligandPart>
        <name>Fe</name>
        <dbReference type="ChEBI" id="CHEBI:18248"/>
    </ligandPart>
</feature>
<evidence type="ECO:0000256" key="4">
    <source>
        <dbReference type="PIRSR" id="PIRSR600898-1"/>
    </source>
</evidence>
<evidence type="ECO:0000256" key="1">
    <source>
        <dbReference type="ARBA" id="ARBA00007119"/>
    </source>
</evidence>
<dbReference type="GO" id="GO:0034354">
    <property type="term" value="P:'de novo' NAD+ biosynthetic process from L-tryptophan"/>
    <property type="evidence" value="ECO:0007669"/>
    <property type="project" value="TreeGrafter"/>
</dbReference>
<dbReference type="EMBL" id="LK028578">
    <property type="protein sequence ID" value="CDS18125.1"/>
    <property type="molecule type" value="Genomic_DNA"/>
</dbReference>
<dbReference type="GO" id="GO:0019441">
    <property type="term" value="P:L-tryptophan catabolic process to kynurenine"/>
    <property type="evidence" value="ECO:0007669"/>
    <property type="project" value="InterPro"/>
</dbReference>
<dbReference type="GO" id="GO:0033754">
    <property type="term" value="F:indoleamine 2,3-dioxygenase activity"/>
    <property type="evidence" value="ECO:0007669"/>
    <property type="project" value="TreeGrafter"/>
</dbReference>